<evidence type="ECO:0000259" key="2">
    <source>
        <dbReference type="Pfam" id="PF18596"/>
    </source>
</evidence>
<feature type="region of interest" description="Disordered" evidence="1">
    <location>
        <begin position="468"/>
        <end position="494"/>
    </location>
</feature>
<proteinExistence type="predicted"/>
<organism evidence="3 4">
    <name type="scientific">Lepraria finkii</name>
    <dbReference type="NCBI Taxonomy" id="1340010"/>
    <lineage>
        <taxon>Eukaryota</taxon>
        <taxon>Fungi</taxon>
        <taxon>Dikarya</taxon>
        <taxon>Ascomycota</taxon>
        <taxon>Pezizomycotina</taxon>
        <taxon>Lecanoromycetes</taxon>
        <taxon>OSLEUM clade</taxon>
        <taxon>Lecanoromycetidae</taxon>
        <taxon>Lecanorales</taxon>
        <taxon>Lecanorineae</taxon>
        <taxon>Stereocaulaceae</taxon>
        <taxon>Lepraria</taxon>
    </lineage>
</organism>
<reference evidence="3 4" key="1">
    <citation type="submission" date="2024-09" db="EMBL/GenBank/DDBJ databases">
        <title>Rethinking Asexuality: The Enigmatic Case of Functional Sexual Genes in Lepraria (Stereocaulaceae).</title>
        <authorList>
            <person name="Doellman M."/>
            <person name="Sun Y."/>
            <person name="Barcenas-Pena A."/>
            <person name="Lumbsch H.T."/>
            <person name="Grewe F."/>
        </authorList>
    </citation>
    <scope>NUCLEOTIDE SEQUENCE [LARGE SCALE GENOMIC DNA]</scope>
    <source>
        <strain evidence="3 4">Grewe 0041</strain>
    </source>
</reference>
<keyword evidence="4" id="KW-1185">Reference proteome</keyword>
<accession>A0ABR4B4W0</accession>
<dbReference type="Proteomes" id="UP001590951">
    <property type="component" value="Unassembled WGS sequence"/>
</dbReference>
<dbReference type="EMBL" id="JBHFEH010000024">
    <property type="protein sequence ID" value="KAL2052895.1"/>
    <property type="molecule type" value="Genomic_DNA"/>
</dbReference>
<evidence type="ECO:0000313" key="3">
    <source>
        <dbReference type="EMBL" id="KAL2052895.1"/>
    </source>
</evidence>
<protein>
    <recommendedName>
        <fullName evidence="2">Sld7 C-terminal domain-containing protein</fullName>
    </recommendedName>
</protein>
<feature type="region of interest" description="Disordered" evidence="1">
    <location>
        <begin position="268"/>
        <end position="287"/>
    </location>
</feature>
<feature type="region of interest" description="Disordered" evidence="1">
    <location>
        <begin position="361"/>
        <end position="391"/>
    </location>
</feature>
<evidence type="ECO:0000256" key="1">
    <source>
        <dbReference type="SAM" id="MobiDB-lite"/>
    </source>
</evidence>
<comment type="caution">
    <text evidence="3">The sequence shown here is derived from an EMBL/GenBank/DDBJ whole genome shotgun (WGS) entry which is preliminary data.</text>
</comment>
<dbReference type="Pfam" id="PF18596">
    <property type="entry name" value="Sld7_C"/>
    <property type="match status" value="1"/>
</dbReference>
<feature type="domain" description="Sld7 C-terminal" evidence="2">
    <location>
        <begin position="345"/>
        <end position="439"/>
    </location>
</feature>
<feature type="region of interest" description="Disordered" evidence="1">
    <location>
        <begin position="210"/>
        <end position="229"/>
    </location>
</feature>
<sequence>MIEVWSGTITNDDPATRIEGVHLWTSNQNARGLFPQDAKLYYLSPVNVPGIPLYLAAGPSLEVSSDNEATLGWLSEVLLAQEDSPYQDDILIEPWWSRLGGQSDHGMLLRVESGENGQSRDNTITEVLLYAAMETSVAALPAPPASSLPAPPDKHLLKSLPRSLPDVKVYALPLCSKIFDRAERAAGLLSPPPEECKTPREACFLPYGLSQPHDEKTASQKRQSLSSLFEDATQKRRKLKGRGGEIISKAMAGIDRPLSQHGLPQNVEREELETPPLPQKGHAGRRSLTRASTIMSVASSDYSRPASRSGPLANGKRSSLYRVESAISLRDSPTLSDTDGGFALQNKAALTKVVMAGMRLHGLQQRKKPGKRPTLDERPNSATSAGDSAPFSEAEDEYKLVYHQTFKAATFTFRRHFGAQIISQELMRDVVDKFLILFCSDPLTTTGLQDGGLAPFGTTNGESLGAFDKPTIVSSSPMPGRFWSPPTAKRGDKQ</sequence>
<name>A0ABR4B4W0_9LECA</name>
<dbReference type="InterPro" id="IPR041260">
    <property type="entry name" value="Sld7_C"/>
</dbReference>
<evidence type="ECO:0000313" key="4">
    <source>
        <dbReference type="Proteomes" id="UP001590951"/>
    </source>
</evidence>
<gene>
    <name evidence="3" type="ORF">ABVK25_006835</name>
</gene>